<sequence length="490" mass="53242">MVHLVPWVPLGLMHLALAAANAANGNLCSDALGALGGGVSFLQASKKLWAPPAAAPAAAAPAASSLNASENTSSQPSDGNATNATHVSVDITDAVNFSEIVEYGGEVQDESDTPSTPYADTNSTEPAIPVIEPIQKAVPLPELDAENLTGDLRDCIMGFWSEWSECQKGTNGFKGPHQIRQREIIQPWMPNGQPCGAQSEAEMVLQQVQRLERGSVGKAGAPRQSAIKSEMISKLRDVLAWEEMPLSGKEPESEQERERERAIDLYVTFAAQRVSFFGVVLRDFGDFGPGKLGHTGHLTTADKNATAQSAEWRATLPTFTDLPIATIAEYAESQLQSDEQSANLGEHFKAYRGTVENDWWILLAETMMMLQAAERGEEITYPADVIAANRGTLTSHLARDRRWHRARGILLELRGIQKQLQEWPVEKVNTIHAALLNALDDVEELLAAQGRPVQCGGQPPAVGVVAARSPPWTRKCPWNRPQKPHRGHGK</sequence>
<dbReference type="AlphaFoldDB" id="A0A1Q9CRW2"/>
<reference evidence="3 4" key="1">
    <citation type="submission" date="2016-02" db="EMBL/GenBank/DDBJ databases">
        <title>Genome analysis of coral dinoflagellate symbionts highlights evolutionary adaptations to a symbiotic lifestyle.</title>
        <authorList>
            <person name="Aranda M."/>
            <person name="Li Y."/>
            <person name="Liew Y.J."/>
            <person name="Baumgarten S."/>
            <person name="Simakov O."/>
            <person name="Wilson M."/>
            <person name="Piel J."/>
            <person name="Ashoor H."/>
            <person name="Bougouffa S."/>
            <person name="Bajic V.B."/>
            <person name="Ryu T."/>
            <person name="Ravasi T."/>
            <person name="Bayer T."/>
            <person name="Micklem G."/>
            <person name="Kim H."/>
            <person name="Bhak J."/>
            <person name="Lajeunesse T.C."/>
            <person name="Voolstra C.R."/>
        </authorList>
    </citation>
    <scope>NUCLEOTIDE SEQUENCE [LARGE SCALE GENOMIC DNA]</scope>
    <source>
        <strain evidence="3 4">CCMP2467</strain>
    </source>
</reference>
<feature type="region of interest" description="Disordered" evidence="1">
    <location>
        <begin position="104"/>
        <end position="125"/>
    </location>
</feature>
<keyword evidence="2" id="KW-0732">Signal</keyword>
<evidence type="ECO:0000256" key="2">
    <source>
        <dbReference type="SAM" id="SignalP"/>
    </source>
</evidence>
<dbReference type="SUPFAM" id="SSF82895">
    <property type="entry name" value="TSP-1 type 1 repeat"/>
    <property type="match status" value="1"/>
</dbReference>
<evidence type="ECO:0000256" key="1">
    <source>
        <dbReference type="SAM" id="MobiDB-lite"/>
    </source>
</evidence>
<feature type="compositionally biased region" description="Polar residues" evidence="1">
    <location>
        <begin position="113"/>
        <end position="125"/>
    </location>
</feature>
<evidence type="ECO:0000313" key="3">
    <source>
        <dbReference type="EMBL" id="OLP85659.1"/>
    </source>
</evidence>
<keyword evidence="4" id="KW-1185">Reference proteome</keyword>
<organism evidence="3 4">
    <name type="scientific">Symbiodinium microadriaticum</name>
    <name type="common">Dinoflagellate</name>
    <name type="synonym">Zooxanthella microadriatica</name>
    <dbReference type="NCBI Taxonomy" id="2951"/>
    <lineage>
        <taxon>Eukaryota</taxon>
        <taxon>Sar</taxon>
        <taxon>Alveolata</taxon>
        <taxon>Dinophyceae</taxon>
        <taxon>Suessiales</taxon>
        <taxon>Symbiodiniaceae</taxon>
        <taxon>Symbiodinium</taxon>
    </lineage>
</organism>
<dbReference type="InterPro" id="IPR036383">
    <property type="entry name" value="TSP1_rpt_sf"/>
</dbReference>
<evidence type="ECO:0000313" key="4">
    <source>
        <dbReference type="Proteomes" id="UP000186817"/>
    </source>
</evidence>
<protein>
    <submittedName>
        <fullName evidence="3">Uncharacterized protein</fullName>
    </submittedName>
</protein>
<name>A0A1Q9CRW2_SYMMI</name>
<feature type="chain" id="PRO_5012344622" evidence="2">
    <location>
        <begin position="19"/>
        <end position="490"/>
    </location>
</feature>
<accession>A0A1Q9CRW2</accession>
<comment type="caution">
    <text evidence="3">The sequence shown here is derived from an EMBL/GenBank/DDBJ whole genome shotgun (WGS) entry which is preliminary data.</text>
</comment>
<gene>
    <name evidence="3" type="ORF">AK812_SmicGene33324</name>
</gene>
<dbReference type="Proteomes" id="UP000186817">
    <property type="component" value="Unassembled WGS sequence"/>
</dbReference>
<proteinExistence type="predicted"/>
<dbReference type="OrthoDB" id="10257656at2759"/>
<dbReference type="EMBL" id="LSRX01000963">
    <property type="protein sequence ID" value="OLP85659.1"/>
    <property type="molecule type" value="Genomic_DNA"/>
</dbReference>
<feature type="signal peptide" evidence="2">
    <location>
        <begin position="1"/>
        <end position="18"/>
    </location>
</feature>
<dbReference type="Gene3D" id="2.20.100.10">
    <property type="entry name" value="Thrombospondin type-1 (TSP1) repeat"/>
    <property type="match status" value="1"/>
</dbReference>